<proteinExistence type="predicted"/>
<dbReference type="Proteomes" id="UP000192932">
    <property type="component" value="Chromosome"/>
</dbReference>
<reference evidence="2 4" key="2">
    <citation type="journal article" date="2019" name="Environ. Microbiol.">
        <title>An active ?-lactamase is a part of an orchestrated cell wall stress resistance network of Bacillus subtilis and related rhizosphere species.</title>
        <authorList>
            <person name="Bucher T."/>
            <person name="Keren-Paz A."/>
            <person name="Hausser J."/>
            <person name="Olender T."/>
            <person name="Cytryn E."/>
            <person name="Kolodkin-Gal I."/>
        </authorList>
    </citation>
    <scope>NUCLEOTIDE SEQUENCE [LARGE SCALE GENOMIC DNA]</scope>
    <source>
        <strain evidence="2 4">I186</strain>
    </source>
</reference>
<evidence type="ECO:0000313" key="1">
    <source>
        <dbReference type="EMBL" id="ARJ22577.1"/>
    </source>
</evidence>
<evidence type="ECO:0000313" key="4">
    <source>
        <dbReference type="Proteomes" id="UP000305524"/>
    </source>
</evidence>
<dbReference type="EMBL" id="SZOD01000285">
    <property type="protein sequence ID" value="TKI84653.1"/>
    <property type="molecule type" value="Genomic_DNA"/>
</dbReference>
<accession>A0A1W6A9Q2</accession>
<organism evidence="1 3">
    <name type="scientific">Bacillus mycoides</name>
    <dbReference type="NCBI Taxonomy" id="1405"/>
    <lineage>
        <taxon>Bacteria</taxon>
        <taxon>Bacillati</taxon>
        <taxon>Bacillota</taxon>
        <taxon>Bacilli</taxon>
        <taxon>Bacillales</taxon>
        <taxon>Bacillaceae</taxon>
        <taxon>Bacillus</taxon>
        <taxon>Bacillus cereus group</taxon>
    </lineage>
</organism>
<dbReference type="EMBL" id="CP020743">
    <property type="protein sequence ID" value="ARJ22577.1"/>
    <property type="molecule type" value="Genomic_DNA"/>
</dbReference>
<sequence length="71" mass="8062">MCMTCSNTGVVHTEIYPGMVTVKACTCEIAKQQEATQQERWEAWLQRFAEWEKGCSVSNIVRGYPKGKYAV</sequence>
<dbReference type="AlphaFoldDB" id="A0A1W6A9Q2"/>
<gene>
    <name evidence="1" type="ORF">B7492_15770</name>
    <name evidence="2" type="ORF">FC701_13150</name>
</gene>
<evidence type="ECO:0000313" key="2">
    <source>
        <dbReference type="EMBL" id="TKI84653.1"/>
    </source>
</evidence>
<protein>
    <submittedName>
        <fullName evidence="1">Uncharacterized protein</fullName>
    </submittedName>
</protein>
<evidence type="ECO:0000313" key="3">
    <source>
        <dbReference type="Proteomes" id="UP000192932"/>
    </source>
</evidence>
<dbReference type="Proteomes" id="UP000305524">
    <property type="component" value="Unassembled WGS sequence"/>
</dbReference>
<reference evidence="1 3" key="1">
    <citation type="submission" date="2017-04" db="EMBL/GenBank/DDBJ databases">
        <title>The Characteristic of a Fine Plant Growth-Promoting Rhizobacteria Bacillus mycoides Gnyt1 and its Whole Genome Sequencing Analysis.</title>
        <authorList>
            <person name="Li J.H."/>
            <person name="Yao T."/>
        </authorList>
    </citation>
    <scope>NUCLEOTIDE SEQUENCE [LARGE SCALE GENOMIC DNA]</scope>
    <source>
        <strain evidence="1 3">Gnyt1</strain>
    </source>
</reference>
<dbReference type="RefSeq" id="WP_085311725.1">
    <property type="nucleotide sequence ID" value="NZ_CP020743.1"/>
</dbReference>
<name>A0A1W6A9Q2_BACMY</name>